<dbReference type="Gene3D" id="2.60.260.40">
    <property type="entry name" value="q5lls5 like domains"/>
    <property type="match status" value="1"/>
</dbReference>
<dbReference type="PANTHER" id="PTHR13156">
    <property type="entry name" value="NADH-UBIQUINONE OXIDOREDUCTASE 13 KD-A SUBUNIT"/>
    <property type="match status" value="1"/>
</dbReference>
<dbReference type="PANTHER" id="PTHR13156:SF0">
    <property type="entry name" value="NADH DEHYDROGENASE [UBIQUINONE] IRON-SULFUR PROTEIN 6, MITOCHONDRIAL"/>
    <property type="match status" value="1"/>
</dbReference>
<accession>A0A834XXB6</accession>
<dbReference type="Proteomes" id="UP000639338">
    <property type="component" value="Unassembled WGS sequence"/>
</dbReference>
<name>A0A834XXB6_APHGI</name>
<dbReference type="GO" id="GO:0006120">
    <property type="term" value="P:mitochondrial electron transport, NADH to ubiquinone"/>
    <property type="evidence" value="ECO:0007669"/>
    <property type="project" value="TreeGrafter"/>
</dbReference>
<reference evidence="2 3" key="1">
    <citation type="submission" date="2020-08" db="EMBL/GenBank/DDBJ databases">
        <title>Aphidius gifuensis genome sequencing and assembly.</title>
        <authorList>
            <person name="Du Z."/>
        </authorList>
    </citation>
    <scope>NUCLEOTIDE SEQUENCE [LARGE SCALE GENOMIC DNA]</scope>
    <source>
        <strain evidence="2">YNYX2018</strain>
        <tissue evidence="2">Adults</tissue>
    </source>
</reference>
<dbReference type="GO" id="GO:0005739">
    <property type="term" value="C:mitochondrion"/>
    <property type="evidence" value="ECO:0007669"/>
    <property type="project" value="GOC"/>
</dbReference>
<dbReference type="InterPro" id="IPR019401">
    <property type="entry name" value="Znf_CHCC"/>
</dbReference>
<evidence type="ECO:0000313" key="2">
    <source>
        <dbReference type="EMBL" id="KAF7992874.1"/>
    </source>
</evidence>
<dbReference type="Pfam" id="PF10276">
    <property type="entry name" value="zf-CHCC"/>
    <property type="match status" value="1"/>
</dbReference>
<dbReference type="FunFam" id="2.60.260.40:FF:000003">
    <property type="entry name" value="NADH dehydrogenase [ubiquinone] iron-sulfur protein 6, mitochondrial"/>
    <property type="match status" value="1"/>
</dbReference>
<organism evidence="2 3">
    <name type="scientific">Aphidius gifuensis</name>
    <name type="common">Parasitoid wasp</name>
    <dbReference type="NCBI Taxonomy" id="684658"/>
    <lineage>
        <taxon>Eukaryota</taxon>
        <taxon>Metazoa</taxon>
        <taxon>Ecdysozoa</taxon>
        <taxon>Arthropoda</taxon>
        <taxon>Hexapoda</taxon>
        <taxon>Insecta</taxon>
        <taxon>Pterygota</taxon>
        <taxon>Neoptera</taxon>
        <taxon>Endopterygota</taxon>
        <taxon>Hymenoptera</taxon>
        <taxon>Apocrita</taxon>
        <taxon>Ichneumonoidea</taxon>
        <taxon>Braconidae</taxon>
        <taxon>Aphidiinae</taxon>
        <taxon>Aphidius</taxon>
    </lineage>
</organism>
<dbReference type="AlphaFoldDB" id="A0A834XXB6"/>
<comment type="caution">
    <text evidence="2">The sequence shown here is derived from an EMBL/GenBank/DDBJ whole genome shotgun (WGS) entry which is preliminary data.</text>
</comment>
<evidence type="ECO:0000259" key="1">
    <source>
        <dbReference type="Pfam" id="PF10276"/>
    </source>
</evidence>
<sequence length="126" mass="14502">MAGKQICNLLNNSNKITTNKLPVINYFYRSYASWEPRDIETHTGQKFEPDDKRLVRFIDRPKEVNKQWAINLINEVPPQQTEDRIVCCNGGGGPLGHPKVYINLDRPGNHACGYCGLRFTKEDHHH</sequence>
<dbReference type="OrthoDB" id="307899at2759"/>
<protein>
    <recommendedName>
        <fullName evidence="1">Zinc finger CHCC-type domain-containing protein</fullName>
    </recommendedName>
</protein>
<proteinExistence type="predicted"/>
<evidence type="ECO:0000313" key="3">
    <source>
        <dbReference type="Proteomes" id="UP000639338"/>
    </source>
</evidence>
<keyword evidence="3" id="KW-1185">Reference proteome</keyword>
<dbReference type="EMBL" id="JACMRX010000003">
    <property type="protein sequence ID" value="KAF7992874.1"/>
    <property type="molecule type" value="Genomic_DNA"/>
</dbReference>
<feature type="domain" description="Zinc finger CHCC-type" evidence="1">
    <location>
        <begin position="84"/>
        <end position="119"/>
    </location>
</feature>
<gene>
    <name evidence="2" type="ORF">HCN44_005218</name>
</gene>